<protein>
    <submittedName>
        <fullName evidence="1">Uncharacterized protein</fullName>
    </submittedName>
</protein>
<evidence type="ECO:0000313" key="1">
    <source>
        <dbReference type="EMBL" id="SHK47430.1"/>
    </source>
</evidence>
<reference evidence="2" key="1">
    <citation type="submission" date="2016-11" db="EMBL/GenBank/DDBJ databases">
        <authorList>
            <person name="Varghese N."/>
            <person name="Submissions S."/>
        </authorList>
    </citation>
    <scope>NUCLEOTIDE SEQUENCE [LARGE SCALE GENOMIC DNA]</scope>
    <source>
        <strain evidence="2">DSM 15518</strain>
    </source>
</reference>
<gene>
    <name evidence="1" type="ORF">SAMN02744037_02414</name>
</gene>
<name>A0A1M6SS14_9FIRM</name>
<dbReference type="OrthoDB" id="2083350at2"/>
<dbReference type="RefSeq" id="WP_072890332.1">
    <property type="nucleotide sequence ID" value="NZ_FRAE01000076.1"/>
</dbReference>
<dbReference type="Proteomes" id="UP000242497">
    <property type="component" value="Unassembled WGS sequence"/>
</dbReference>
<accession>A0A1M6SS14</accession>
<evidence type="ECO:0000313" key="2">
    <source>
        <dbReference type="Proteomes" id="UP000242497"/>
    </source>
</evidence>
<keyword evidence="2" id="KW-1185">Reference proteome</keyword>
<dbReference type="AlphaFoldDB" id="A0A1M6SS14"/>
<dbReference type="EMBL" id="FRAE01000076">
    <property type="protein sequence ID" value="SHK47430.1"/>
    <property type="molecule type" value="Genomic_DNA"/>
</dbReference>
<organism evidence="1 2">
    <name type="scientific">Tepidibacter formicigenes DSM 15518</name>
    <dbReference type="NCBI Taxonomy" id="1123349"/>
    <lineage>
        <taxon>Bacteria</taxon>
        <taxon>Bacillati</taxon>
        <taxon>Bacillota</taxon>
        <taxon>Clostridia</taxon>
        <taxon>Peptostreptococcales</taxon>
        <taxon>Peptostreptococcaceae</taxon>
        <taxon>Tepidibacter</taxon>
    </lineage>
</organism>
<sequence>MKKRINLSFDLEREEDRVVYDLIQSNRGKTKFVIDAVLAFENKREGIDIEQFKNAVKEAIIEVGLSIKVDDKNNVVIEEENQIPDDLFNMISGL</sequence>
<proteinExistence type="predicted"/>